<accession>A0A9P0E730</accession>
<reference evidence="1" key="1">
    <citation type="submission" date="2022-01" db="EMBL/GenBank/DDBJ databases">
        <authorList>
            <person name="King R."/>
        </authorList>
    </citation>
    <scope>NUCLEOTIDE SEQUENCE</scope>
</reference>
<keyword evidence="2" id="KW-1185">Reference proteome</keyword>
<dbReference type="EMBL" id="OV725078">
    <property type="protein sequence ID" value="CAH1393457.1"/>
    <property type="molecule type" value="Genomic_DNA"/>
</dbReference>
<dbReference type="AlphaFoldDB" id="A0A9P0E730"/>
<sequence length="112" mass="13622">MLEECIGRTSSKKMYINFILRFTVLSWSWMWKVSEMSHLSWLETEARMEVLSKSNVWFRERECSDNLEAVKLQEDTDYLCWVMRSFRRFFTNIGWKTISGRTWDTVNDMRVV</sequence>
<gene>
    <name evidence="1" type="ORF">NEZAVI_LOCUS4128</name>
</gene>
<protein>
    <submittedName>
        <fullName evidence="1">Uncharacterized protein</fullName>
    </submittedName>
</protein>
<organism evidence="1 2">
    <name type="scientific">Nezara viridula</name>
    <name type="common">Southern green stink bug</name>
    <name type="synonym">Cimex viridulus</name>
    <dbReference type="NCBI Taxonomy" id="85310"/>
    <lineage>
        <taxon>Eukaryota</taxon>
        <taxon>Metazoa</taxon>
        <taxon>Ecdysozoa</taxon>
        <taxon>Arthropoda</taxon>
        <taxon>Hexapoda</taxon>
        <taxon>Insecta</taxon>
        <taxon>Pterygota</taxon>
        <taxon>Neoptera</taxon>
        <taxon>Paraneoptera</taxon>
        <taxon>Hemiptera</taxon>
        <taxon>Heteroptera</taxon>
        <taxon>Panheteroptera</taxon>
        <taxon>Pentatomomorpha</taxon>
        <taxon>Pentatomoidea</taxon>
        <taxon>Pentatomidae</taxon>
        <taxon>Pentatominae</taxon>
        <taxon>Nezara</taxon>
    </lineage>
</organism>
<proteinExistence type="predicted"/>
<evidence type="ECO:0000313" key="1">
    <source>
        <dbReference type="EMBL" id="CAH1393457.1"/>
    </source>
</evidence>
<dbReference type="Proteomes" id="UP001152798">
    <property type="component" value="Chromosome 2"/>
</dbReference>
<name>A0A9P0E730_NEZVI</name>
<evidence type="ECO:0000313" key="2">
    <source>
        <dbReference type="Proteomes" id="UP001152798"/>
    </source>
</evidence>